<dbReference type="Gene3D" id="3.30.70.141">
    <property type="entry name" value="Nucleoside diphosphate kinase-like domain"/>
    <property type="match status" value="1"/>
</dbReference>
<comment type="catalytic activity">
    <reaction evidence="8">
        <text>a ribonucleoside 5'-diphosphate + ATP = a ribonucleoside 5'-triphosphate + ADP</text>
        <dbReference type="Rhea" id="RHEA:18113"/>
        <dbReference type="ChEBI" id="CHEBI:30616"/>
        <dbReference type="ChEBI" id="CHEBI:57930"/>
        <dbReference type="ChEBI" id="CHEBI:61557"/>
        <dbReference type="ChEBI" id="CHEBI:456216"/>
        <dbReference type="EC" id="2.7.4.6"/>
    </reaction>
</comment>
<evidence type="ECO:0000256" key="4">
    <source>
        <dbReference type="ARBA" id="ARBA00022679"/>
    </source>
</evidence>
<evidence type="ECO:0000259" key="12">
    <source>
        <dbReference type="SMART" id="SM00562"/>
    </source>
</evidence>
<organism evidence="13 14">
    <name type="scientific">Candidatus Methanocrinis natronophilus</name>
    <dbReference type="NCBI Taxonomy" id="3033396"/>
    <lineage>
        <taxon>Archaea</taxon>
        <taxon>Methanobacteriati</taxon>
        <taxon>Methanobacteriota</taxon>
        <taxon>Stenosarchaea group</taxon>
        <taxon>Methanomicrobia</taxon>
        <taxon>Methanotrichales</taxon>
        <taxon>Methanotrichaceae</taxon>
        <taxon>Methanocrinis</taxon>
    </lineage>
</organism>
<dbReference type="InterPro" id="IPR023005">
    <property type="entry name" value="Nucleoside_diP_kinase_AS"/>
</dbReference>
<evidence type="ECO:0000313" key="13">
    <source>
        <dbReference type="EMBL" id="MDF0590440.1"/>
    </source>
</evidence>
<dbReference type="PROSITE" id="PS00469">
    <property type="entry name" value="NDPK"/>
    <property type="match status" value="1"/>
</dbReference>
<dbReference type="NCBIfam" id="NF001908">
    <property type="entry name" value="PRK00668.1"/>
    <property type="match status" value="1"/>
</dbReference>
<dbReference type="GO" id="GO:0004550">
    <property type="term" value="F:nucleoside diphosphate kinase activity"/>
    <property type="evidence" value="ECO:0007669"/>
    <property type="project" value="UniProtKB-EC"/>
</dbReference>
<dbReference type="SMART" id="SM00562">
    <property type="entry name" value="NDK"/>
    <property type="match status" value="1"/>
</dbReference>
<evidence type="ECO:0000256" key="9">
    <source>
        <dbReference type="PROSITE-ProRule" id="PRU00706"/>
    </source>
</evidence>
<dbReference type="Proteomes" id="UP001220010">
    <property type="component" value="Unassembled WGS sequence"/>
</dbReference>
<dbReference type="EC" id="2.7.4.6" evidence="8 11"/>
<accession>A0ABT5X6X8</accession>
<proteinExistence type="inferred from homology"/>
<dbReference type="RefSeq" id="WP_316966189.1">
    <property type="nucleotide sequence ID" value="NZ_JARFPK010000012.1"/>
</dbReference>
<evidence type="ECO:0000256" key="3">
    <source>
        <dbReference type="ARBA" id="ARBA00022553"/>
    </source>
</evidence>
<comment type="subcellular location">
    <subcellularLocation>
        <location evidence="8">Cytoplasm</location>
    </subcellularLocation>
</comment>
<evidence type="ECO:0000256" key="6">
    <source>
        <dbReference type="ARBA" id="ARBA00022777"/>
    </source>
</evidence>
<keyword evidence="8" id="KW-0479">Metal-binding</keyword>
<evidence type="ECO:0000313" key="14">
    <source>
        <dbReference type="Proteomes" id="UP001220010"/>
    </source>
</evidence>
<feature type="binding site" evidence="8 9">
    <location>
        <position position="102"/>
    </location>
    <ligand>
        <name>ATP</name>
        <dbReference type="ChEBI" id="CHEBI:30616"/>
    </ligand>
</feature>
<feature type="binding site" evidence="8 9">
    <location>
        <position position="9"/>
    </location>
    <ligand>
        <name>ATP</name>
        <dbReference type="ChEBI" id="CHEBI:30616"/>
    </ligand>
</feature>
<dbReference type="PANTHER" id="PTHR11349">
    <property type="entry name" value="NUCLEOSIDE DIPHOSPHATE KINASE"/>
    <property type="match status" value="1"/>
</dbReference>
<keyword evidence="4 8" id="KW-0808">Transferase</keyword>
<dbReference type="PRINTS" id="PR01243">
    <property type="entry name" value="NUCDPKINASE"/>
</dbReference>
<comment type="catalytic activity">
    <reaction evidence="8 11">
        <text>a 2'-deoxyribonucleoside 5'-diphosphate + ATP = a 2'-deoxyribonucleoside 5'-triphosphate + ADP</text>
        <dbReference type="Rhea" id="RHEA:44640"/>
        <dbReference type="ChEBI" id="CHEBI:30616"/>
        <dbReference type="ChEBI" id="CHEBI:61560"/>
        <dbReference type="ChEBI" id="CHEBI:73316"/>
        <dbReference type="ChEBI" id="CHEBI:456216"/>
        <dbReference type="EC" id="2.7.4.6"/>
    </reaction>
</comment>
<comment type="cofactor">
    <cofactor evidence="1 8">
        <name>Mg(2+)</name>
        <dbReference type="ChEBI" id="CHEBI:18420"/>
    </cofactor>
</comment>
<dbReference type="EMBL" id="JARFPK010000012">
    <property type="protein sequence ID" value="MDF0590440.1"/>
    <property type="molecule type" value="Genomic_DNA"/>
</dbReference>
<sequence length="149" mass="16614">MERTFVMIKPDGLQRGLVGRIIQRIEAKGLKIVAMKMRTIPTDVAEEHYVEHVEKPFFKDLVGFITSGPSVPMVVEGKGAIFEVRKMNGATNPTKAQPGTIRGDFGLDLGRNVIHGSDSPESAAREIALHFDESELSIYTRIDEAWLYE</sequence>
<keyword evidence="5 8" id="KW-0547">Nucleotide-binding</keyword>
<feature type="binding site" evidence="8 9">
    <location>
        <position position="112"/>
    </location>
    <ligand>
        <name>ATP</name>
        <dbReference type="ChEBI" id="CHEBI:30616"/>
    </ligand>
</feature>
<dbReference type="InterPro" id="IPR036850">
    <property type="entry name" value="NDK-like_dom_sf"/>
</dbReference>
<feature type="binding site" evidence="8 9">
    <location>
        <position position="57"/>
    </location>
    <ligand>
        <name>ATP</name>
        <dbReference type="ChEBI" id="CHEBI:30616"/>
    </ligand>
</feature>
<dbReference type="InterPro" id="IPR001564">
    <property type="entry name" value="Nucleoside_diP_kinase"/>
</dbReference>
<keyword evidence="3 8" id="KW-0597">Phosphoprotein</keyword>
<comment type="caution">
    <text evidence="13">The sequence shown here is derived from an EMBL/GenBank/DDBJ whole genome shotgun (WGS) entry which is preliminary data.</text>
</comment>
<protein>
    <recommendedName>
        <fullName evidence="8 11">Nucleoside diphosphate kinase</fullName>
        <shortName evidence="8">NDK</shortName>
        <shortName evidence="8">NDP kinase</shortName>
        <ecNumber evidence="8 11">2.7.4.6</ecNumber>
    </recommendedName>
    <alternativeName>
        <fullName evidence="8">Nucleoside-2-P kinase</fullName>
    </alternativeName>
</protein>
<evidence type="ECO:0000256" key="2">
    <source>
        <dbReference type="ARBA" id="ARBA00008142"/>
    </source>
</evidence>
<keyword evidence="8" id="KW-0546">Nucleotide metabolism</keyword>
<dbReference type="InterPro" id="IPR034907">
    <property type="entry name" value="NDK-like_dom"/>
</dbReference>
<feature type="binding site" evidence="8 9">
    <location>
        <position position="85"/>
    </location>
    <ligand>
        <name>ATP</name>
        <dbReference type="ChEBI" id="CHEBI:30616"/>
    </ligand>
</feature>
<dbReference type="Pfam" id="PF00334">
    <property type="entry name" value="NDK"/>
    <property type="match status" value="1"/>
</dbReference>
<keyword evidence="14" id="KW-1185">Reference proteome</keyword>
<keyword evidence="7 8" id="KW-0067">ATP-binding</keyword>
<reference evidence="13 14" key="1">
    <citation type="submission" date="2023-03" db="EMBL/GenBank/DDBJ databases">
        <title>WGS of Methanotrichaceae archaeon Mx.</title>
        <authorList>
            <person name="Sorokin D.Y."/>
            <person name="Merkel A.Y."/>
        </authorList>
    </citation>
    <scope>NUCLEOTIDE SEQUENCE [LARGE SCALE GENOMIC DNA]</scope>
    <source>
        <strain evidence="13 14">Mx</strain>
    </source>
</reference>
<feature type="binding site" evidence="8 9">
    <location>
        <position position="91"/>
    </location>
    <ligand>
        <name>ATP</name>
        <dbReference type="ChEBI" id="CHEBI:30616"/>
    </ligand>
</feature>
<name>A0ABT5X6X8_9EURY</name>
<keyword evidence="8" id="KW-0963">Cytoplasm</keyword>
<dbReference type="CDD" id="cd04413">
    <property type="entry name" value="NDPk_I"/>
    <property type="match status" value="1"/>
</dbReference>
<feature type="active site" description="Pros-phosphohistidine intermediate" evidence="8 9">
    <location>
        <position position="115"/>
    </location>
</feature>
<feature type="domain" description="Nucleoside diphosphate kinase-like" evidence="12">
    <location>
        <begin position="1"/>
        <end position="138"/>
    </location>
</feature>
<keyword evidence="8" id="KW-0460">Magnesium</keyword>
<evidence type="ECO:0000256" key="8">
    <source>
        <dbReference type="HAMAP-Rule" id="MF_00451"/>
    </source>
</evidence>
<gene>
    <name evidence="8 13" type="primary">ndk</name>
    <name evidence="13" type="ORF">P0O15_04530</name>
</gene>
<evidence type="ECO:0000256" key="1">
    <source>
        <dbReference type="ARBA" id="ARBA00001946"/>
    </source>
</evidence>
<evidence type="ECO:0000256" key="7">
    <source>
        <dbReference type="ARBA" id="ARBA00022840"/>
    </source>
</evidence>
<evidence type="ECO:0000256" key="5">
    <source>
        <dbReference type="ARBA" id="ARBA00022741"/>
    </source>
</evidence>
<keyword evidence="6 8" id="KW-0418">Kinase</keyword>
<comment type="function">
    <text evidence="8">Major role in the synthesis of nucleoside triphosphates other than ATP. The ATP gamma phosphate is transferred to the NDP beta phosphate via a ping-pong mechanism, using a phosphorylated active-site intermediate.</text>
</comment>
<evidence type="ECO:0000256" key="10">
    <source>
        <dbReference type="RuleBase" id="RU004011"/>
    </source>
</evidence>
<comment type="similarity">
    <text evidence="2 8 9 10">Belongs to the NDK family.</text>
</comment>
<dbReference type="HAMAP" id="MF_00451">
    <property type="entry name" value="NDP_kinase"/>
    <property type="match status" value="1"/>
</dbReference>
<evidence type="ECO:0000256" key="11">
    <source>
        <dbReference type="RuleBase" id="RU004013"/>
    </source>
</evidence>
<dbReference type="SUPFAM" id="SSF54919">
    <property type="entry name" value="Nucleoside diphosphate kinase, NDK"/>
    <property type="match status" value="1"/>
</dbReference>
<dbReference type="PROSITE" id="PS51374">
    <property type="entry name" value="NDPK_LIKE"/>
    <property type="match status" value="1"/>
</dbReference>